<dbReference type="Pfam" id="PF16810">
    <property type="entry name" value="RXLR"/>
    <property type="match status" value="1"/>
</dbReference>
<protein>
    <recommendedName>
        <fullName evidence="5">RxLR effector protein</fullName>
    </recommendedName>
</protein>
<comment type="similarity">
    <text evidence="2 5">Belongs to the RxLR effector family.</text>
</comment>
<comment type="function">
    <text evidence="5">Effector that suppresses plant defense responses during pathogen infection.</text>
</comment>
<comment type="domain">
    <text evidence="5">The RxLR-dEER motif acts to carry the protein into the host cell cytoplasm through binding to cell surface phosphatidylinositol-3-phosphate.</text>
</comment>
<keyword evidence="4 5" id="KW-0732">Signal</keyword>
<evidence type="ECO:0000256" key="5">
    <source>
        <dbReference type="RuleBase" id="RU367124"/>
    </source>
</evidence>
<feature type="compositionally biased region" description="Acidic residues" evidence="6">
    <location>
        <begin position="54"/>
        <end position="68"/>
    </location>
</feature>
<evidence type="ECO:0000256" key="1">
    <source>
        <dbReference type="ARBA" id="ARBA00004613"/>
    </source>
</evidence>
<sequence>MRLSQVVVVAVASFLFASEGIALSMDTNQAKILTVARGGPSQRLLRSYKPVKDDSDDLDDLEDLDDSEERGGNTEQLQALARSWGLSFSKISNGTIKLTEEQLQAWQAIINAGVKASEKAQRDAHNAKWRRDHNLGRRV</sequence>
<gene>
    <name evidence="7" type="ORF">PHMEG_00029335</name>
</gene>
<comment type="subcellular location">
    <subcellularLocation>
        <location evidence="1 5">Secreted</location>
    </subcellularLocation>
</comment>
<name>A0A225V2Y3_9STRA</name>
<comment type="caution">
    <text evidence="7">The sequence shown here is derived from an EMBL/GenBank/DDBJ whole genome shotgun (WGS) entry which is preliminary data.</text>
</comment>
<keyword evidence="3 5" id="KW-0964">Secreted</keyword>
<dbReference type="InterPro" id="IPR031825">
    <property type="entry name" value="RXLR"/>
</dbReference>
<evidence type="ECO:0000256" key="4">
    <source>
        <dbReference type="ARBA" id="ARBA00022729"/>
    </source>
</evidence>
<evidence type="ECO:0000256" key="6">
    <source>
        <dbReference type="SAM" id="MobiDB-lite"/>
    </source>
</evidence>
<dbReference type="EMBL" id="NBNE01008299">
    <property type="protein sequence ID" value="OWY99634.1"/>
    <property type="molecule type" value="Genomic_DNA"/>
</dbReference>
<feature type="region of interest" description="Disordered" evidence="6">
    <location>
        <begin position="40"/>
        <end position="75"/>
    </location>
</feature>
<evidence type="ECO:0000256" key="2">
    <source>
        <dbReference type="ARBA" id="ARBA00010400"/>
    </source>
</evidence>
<organism evidence="7 8">
    <name type="scientific">Phytophthora megakarya</name>
    <dbReference type="NCBI Taxonomy" id="4795"/>
    <lineage>
        <taxon>Eukaryota</taxon>
        <taxon>Sar</taxon>
        <taxon>Stramenopiles</taxon>
        <taxon>Oomycota</taxon>
        <taxon>Peronosporomycetes</taxon>
        <taxon>Peronosporales</taxon>
        <taxon>Peronosporaceae</taxon>
        <taxon>Phytophthora</taxon>
    </lineage>
</organism>
<dbReference type="Proteomes" id="UP000198211">
    <property type="component" value="Unassembled WGS sequence"/>
</dbReference>
<accession>A0A225V2Y3</accession>
<evidence type="ECO:0000256" key="3">
    <source>
        <dbReference type="ARBA" id="ARBA00022525"/>
    </source>
</evidence>
<feature type="signal peptide" evidence="5">
    <location>
        <begin position="1"/>
        <end position="22"/>
    </location>
</feature>
<evidence type="ECO:0000313" key="8">
    <source>
        <dbReference type="Proteomes" id="UP000198211"/>
    </source>
</evidence>
<keyword evidence="8" id="KW-1185">Reference proteome</keyword>
<proteinExistence type="inferred from homology"/>
<reference evidence="8" key="1">
    <citation type="submission" date="2017-03" db="EMBL/GenBank/DDBJ databases">
        <title>Phytopthora megakarya and P. palmivora, two closely related causual agents of cacao black pod achieved similar genome size and gene model numbers by different mechanisms.</title>
        <authorList>
            <person name="Ali S."/>
            <person name="Shao J."/>
            <person name="Larry D.J."/>
            <person name="Kronmiller B."/>
            <person name="Shen D."/>
            <person name="Strem M.D."/>
            <person name="Melnick R.L."/>
            <person name="Guiltinan M.J."/>
            <person name="Tyler B.M."/>
            <person name="Meinhardt L.W."/>
            <person name="Bailey B.A."/>
        </authorList>
    </citation>
    <scope>NUCLEOTIDE SEQUENCE [LARGE SCALE GENOMIC DNA]</scope>
    <source>
        <strain evidence="8">zdho120</strain>
    </source>
</reference>
<evidence type="ECO:0000313" key="7">
    <source>
        <dbReference type="EMBL" id="OWY99634.1"/>
    </source>
</evidence>
<dbReference type="AlphaFoldDB" id="A0A225V2Y3"/>
<feature type="chain" id="PRO_5012488665" description="RxLR effector protein" evidence="5">
    <location>
        <begin position="23"/>
        <end position="139"/>
    </location>
</feature>
<dbReference type="OrthoDB" id="10402836at2759"/>